<feature type="domain" description="Mce/MlaD" evidence="8">
    <location>
        <begin position="51"/>
        <end position="138"/>
    </location>
</feature>
<keyword evidence="5 7" id="KW-1133">Transmembrane helix</keyword>
<keyword evidence="4 7" id="KW-0812">Transmembrane</keyword>
<evidence type="ECO:0000256" key="7">
    <source>
        <dbReference type="SAM" id="Phobius"/>
    </source>
</evidence>
<name>A0A225NG95_9RHOB</name>
<evidence type="ECO:0000256" key="5">
    <source>
        <dbReference type="ARBA" id="ARBA00022989"/>
    </source>
</evidence>
<feature type="transmembrane region" description="Helical" evidence="7">
    <location>
        <begin position="27"/>
        <end position="44"/>
    </location>
</feature>
<dbReference type="PANTHER" id="PTHR30462:SF2">
    <property type="entry name" value="INTERMEMBRANE TRANSPORT PROTEIN PQIB"/>
    <property type="match status" value="1"/>
</dbReference>
<keyword evidence="2" id="KW-1003">Cell membrane</keyword>
<protein>
    <recommendedName>
        <fullName evidence="8">Mce/MlaD domain-containing protein</fullName>
    </recommendedName>
</protein>
<keyword evidence="10" id="KW-1185">Reference proteome</keyword>
<reference evidence="9 10" key="1">
    <citation type="submission" date="2013-04" db="EMBL/GenBank/DDBJ databases">
        <title>Oceanicola sp. 22II1-22F33 Genome Sequencing.</title>
        <authorList>
            <person name="Lai Q."/>
            <person name="Li G."/>
            <person name="Shao Z."/>
        </authorList>
    </citation>
    <scope>NUCLEOTIDE SEQUENCE [LARGE SCALE GENOMIC DNA]</scope>
    <source>
        <strain evidence="9 10">22II1-22F33</strain>
    </source>
</reference>
<accession>A0A225NG95</accession>
<evidence type="ECO:0000256" key="2">
    <source>
        <dbReference type="ARBA" id="ARBA00022475"/>
    </source>
</evidence>
<evidence type="ECO:0000256" key="3">
    <source>
        <dbReference type="ARBA" id="ARBA00022519"/>
    </source>
</evidence>
<evidence type="ECO:0000313" key="9">
    <source>
        <dbReference type="EMBL" id="OWU72263.1"/>
    </source>
</evidence>
<keyword evidence="6 7" id="KW-0472">Membrane</keyword>
<dbReference type="InterPro" id="IPR003399">
    <property type="entry name" value="Mce/MlaD"/>
</dbReference>
<dbReference type="RefSeq" id="WP_088651099.1">
    <property type="nucleotide sequence ID" value="NZ_AQQR01000007.1"/>
</dbReference>
<evidence type="ECO:0000256" key="4">
    <source>
        <dbReference type="ARBA" id="ARBA00022692"/>
    </source>
</evidence>
<evidence type="ECO:0000256" key="1">
    <source>
        <dbReference type="ARBA" id="ARBA00004533"/>
    </source>
</evidence>
<dbReference type="Pfam" id="PF02470">
    <property type="entry name" value="MlaD"/>
    <property type="match status" value="1"/>
</dbReference>
<evidence type="ECO:0000259" key="8">
    <source>
        <dbReference type="Pfam" id="PF02470"/>
    </source>
</evidence>
<dbReference type="OrthoDB" id="9806984at2"/>
<dbReference type="AlphaFoldDB" id="A0A225NG95"/>
<evidence type="ECO:0000256" key="6">
    <source>
        <dbReference type="ARBA" id="ARBA00023136"/>
    </source>
</evidence>
<evidence type="ECO:0000313" key="10">
    <source>
        <dbReference type="Proteomes" id="UP000215377"/>
    </source>
</evidence>
<sequence>MSDTQGTQNRPEDLPVEPKKRRRSISLVWAVPILALIIALGAAYQNLAGRGPVIRVWFTDASGIRANETELRFRDIPVGVVETVDFSSNLRKVIVSIRVHKDVAHFIDKDAKFWVVRPEVTAQGVRGLDTVLSGVYIQGVWDDTPGALIHDFDGLEEEPLLKAGEKGVTFTVYSNDHMPTSNTPILYKGLEVGRLNTPKLSDDGMRVESEAVILDPYDKLVTSSTRFWNVSGFSFRLDPGGAQLDFTSISSLLSGGITFETLGSGGTDLRNGMEFELHADEDDAREDFYLDAEGTAVDLMMVFNENPPGLSAGASVELGGLKIGEVQGINGLVDVERFGDPNVRLVATMRVNPGRLGLGEDADQEDLLDYLDLRVAGGLRGQLTNASILTGGLKIVLVDVPGDTGSIDRTAEPFPSVPTTPSNITDVTATAQGLLQRASDLPIEDLMASAIGALNSVRELAGSEAIRAVPEDLRGTLEAIRTVATSDAIQELPDQVSAAVGDIRGVIGRVDTLLVQLDEEQAVERLVAAIESITRTADTLPGLVEDARGVLADARDLPLQDLVSRASDLLASAEAIVASEDTRAIPGEVSAALDELRQTLASVRDVVQGDEVQQLATELADASSRLNAILARIEDDDVVGSVTSTLGSIDSAAQSLPPLTEDARALIEKARALPLEELSTQVTELITAVSQVVDQGSTRAIPSEINATLGEMRDVLASVQRLAAGEDLQSIPTRVVALTDQLQAVTERVNGILVTLQDDDVAGQITRAVEDVRTAANGLPGLVEQAQGILSDAEGLPLDSLAQQATSLLNAAEQILDQPSARALPAELDATLASLRITLDEFRSGGLVENTNATLASAREASAAIQRAAATLPELSDRVNLLAVQATSTLSGYDRSSEFSRDLVNAIRQVSNAATAITRLAREIERSPNSLIFGR</sequence>
<comment type="caution">
    <text evidence="9">The sequence shown here is derived from an EMBL/GenBank/DDBJ whole genome shotgun (WGS) entry which is preliminary data.</text>
</comment>
<dbReference type="GO" id="GO:0005886">
    <property type="term" value="C:plasma membrane"/>
    <property type="evidence" value="ECO:0007669"/>
    <property type="project" value="UniProtKB-SubCell"/>
</dbReference>
<proteinExistence type="predicted"/>
<dbReference type="InterPro" id="IPR051800">
    <property type="entry name" value="PqiA-PqiB_transport"/>
</dbReference>
<dbReference type="EMBL" id="AQQR01000007">
    <property type="protein sequence ID" value="OWU72263.1"/>
    <property type="molecule type" value="Genomic_DNA"/>
</dbReference>
<dbReference type="Proteomes" id="UP000215377">
    <property type="component" value="Unassembled WGS sequence"/>
</dbReference>
<organism evidence="9 10">
    <name type="scientific">Marinibacterium profundimaris</name>
    <dbReference type="NCBI Taxonomy" id="1679460"/>
    <lineage>
        <taxon>Bacteria</taxon>
        <taxon>Pseudomonadati</taxon>
        <taxon>Pseudomonadota</taxon>
        <taxon>Alphaproteobacteria</taxon>
        <taxon>Rhodobacterales</taxon>
        <taxon>Paracoccaceae</taxon>
        <taxon>Marinibacterium</taxon>
    </lineage>
</organism>
<dbReference type="PANTHER" id="PTHR30462">
    <property type="entry name" value="INTERMEMBRANE TRANSPORT PROTEIN PQIB-RELATED"/>
    <property type="match status" value="1"/>
</dbReference>
<gene>
    <name evidence="9" type="ORF">ATO3_17055</name>
</gene>
<keyword evidence="3" id="KW-0997">Cell inner membrane</keyword>
<comment type="subcellular location">
    <subcellularLocation>
        <location evidence="1">Cell inner membrane</location>
    </subcellularLocation>
</comment>